<name>X0WWM7_9ZZZZ</name>
<evidence type="ECO:0000313" key="2">
    <source>
        <dbReference type="EMBL" id="GAG17156.1"/>
    </source>
</evidence>
<sequence length="186" mass="19767">MPYDPLRYVYQGPGKGAGIAQAIGGVGQIAGGIATGVEAGMKSKELRVSNEDVRAGFVDMLSNKLDPAALEAGGITDVEAEVPKAKRNEQDSVYQKRLQDWLAPKMKLQATKYHKTPGIVGSSMEALISGKYLDDETMKFVREFGATAYVDELLSKLGEGGEPKTAREVVGEAGRAGFTPAESKAT</sequence>
<reference evidence="2" key="1">
    <citation type="journal article" date="2014" name="Front. Microbiol.">
        <title>High frequency of phylogenetically diverse reductive dehalogenase-homologous genes in deep subseafloor sedimentary metagenomes.</title>
        <authorList>
            <person name="Kawai M."/>
            <person name="Futagami T."/>
            <person name="Toyoda A."/>
            <person name="Takaki Y."/>
            <person name="Nishi S."/>
            <person name="Hori S."/>
            <person name="Arai W."/>
            <person name="Tsubouchi T."/>
            <person name="Morono Y."/>
            <person name="Uchiyama I."/>
            <person name="Ito T."/>
            <person name="Fujiyama A."/>
            <person name="Inagaki F."/>
            <person name="Takami H."/>
        </authorList>
    </citation>
    <scope>NUCLEOTIDE SEQUENCE</scope>
    <source>
        <strain evidence="2">Expedition CK06-06</strain>
    </source>
</reference>
<accession>X0WWM7</accession>
<proteinExistence type="predicted"/>
<feature type="region of interest" description="Disordered" evidence="1">
    <location>
        <begin position="159"/>
        <end position="186"/>
    </location>
</feature>
<dbReference type="AlphaFoldDB" id="X0WWM7"/>
<dbReference type="EMBL" id="BARS01037955">
    <property type="protein sequence ID" value="GAG17156.1"/>
    <property type="molecule type" value="Genomic_DNA"/>
</dbReference>
<feature type="non-terminal residue" evidence="2">
    <location>
        <position position="186"/>
    </location>
</feature>
<gene>
    <name evidence="2" type="ORF">S01H1_58132</name>
</gene>
<feature type="compositionally biased region" description="Basic and acidic residues" evidence="1">
    <location>
        <begin position="159"/>
        <end position="170"/>
    </location>
</feature>
<protein>
    <submittedName>
        <fullName evidence="2">Uncharacterized protein</fullName>
    </submittedName>
</protein>
<evidence type="ECO:0000256" key="1">
    <source>
        <dbReference type="SAM" id="MobiDB-lite"/>
    </source>
</evidence>
<comment type="caution">
    <text evidence="2">The sequence shown here is derived from an EMBL/GenBank/DDBJ whole genome shotgun (WGS) entry which is preliminary data.</text>
</comment>
<organism evidence="2">
    <name type="scientific">marine sediment metagenome</name>
    <dbReference type="NCBI Taxonomy" id="412755"/>
    <lineage>
        <taxon>unclassified sequences</taxon>
        <taxon>metagenomes</taxon>
        <taxon>ecological metagenomes</taxon>
    </lineage>
</organism>